<dbReference type="EMBL" id="PNYA01000016">
    <property type="protein sequence ID" value="PMS18083.1"/>
    <property type="molecule type" value="Genomic_DNA"/>
</dbReference>
<gene>
    <name evidence="3" type="ORF">C0Z18_17750</name>
</gene>
<dbReference type="InterPro" id="IPR050879">
    <property type="entry name" value="Acyltransferase_3"/>
</dbReference>
<evidence type="ECO:0000256" key="1">
    <source>
        <dbReference type="SAM" id="Phobius"/>
    </source>
</evidence>
<accession>A0A2N7VLR0</accession>
<keyword evidence="3" id="KW-0808">Transferase</keyword>
<feature type="transmembrane region" description="Helical" evidence="1">
    <location>
        <begin position="74"/>
        <end position="93"/>
    </location>
</feature>
<evidence type="ECO:0000313" key="3">
    <source>
        <dbReference type="EMBL" id="PMS18083.1"/>
    </source>
</evidence>
<protein>
    <submittedName>
        <fullName evidence="3">Acyltransferase</fullName>
    </submittedName>
</protein>
<dbReference type="InterPro" id="IPR002656">
    <property type="entry name" value="Acyl_transf_3_dom"/>
</dbReference>
<evidence type="ECO:0000313" key="4">
    <source>
        <dbReference type="Proteomes" id="UP000235616"/>
    </source>
</evidence>
<feature type="transmembrane region" description="Helical" evidence="1">
    <location>
        <begin position="145"/>
        <end position="165"/>
    </location>
</feature>
<dbReference type="PANTHER" id="PTHR23028">
    <property type="entry name" value="ACETYLTRANSFERASE"/>
    <property type="match status" value="1"/>
</dbReference>
<keyword evidence="1" id="KW-0812">Transmembrane</keyword>
<comment type="caution">
    <text evidence="3">The sequence shown here is derived from an EMBL/GenBank/DDBJ whole genome shotgun (WGS) entry which is preliminary data.</text>
</comment>
<dbReference type="Pfam" id="PF01757">
    <property type="entry name" value="Acyl_transf_3"/>
    <property type="match status" value="1"/>
</dbReference>
<feature type="transmembrane region" description="Helical" evidence="1">
    <location>
        <begin position="244"/>
        <end position="265"/>
    </location>
</feature>
<dbReference type="AlphaFoldDB" id="A0A2N7VLR0"/>
<reference evidence="3 4" key="1">
    <citation type="submission" date="2018-01" db="EMBL/GenBank/DDBJ databases">
        <title>Whole genome analyses suggest that Burkholderia sensu lato contains two further novel genera in the rhizoxinica-symbiotica group Mycetohabitans gen. nov., and Trinickia gen. nov.: implications for the evolution of diazotrophy and nodulation in the Burkholderiaceae.</title>
        <authorList>
            <person name="Estrada-de los Santos P."/>
            <person name="Palmer M."/>
            <person name="Chavez-Ramirez B."/>
            <person name="Beukes C."/>
            <person name="Steenkamp E.T."/>
            <person name="Hirsch A.M."/>
            <person name="Manyaka P."/>
            <person name="Maluk M."/>
            <person name="Lafos M."/>
            <person name="Crook M."/>
            <person name="Gross E."/>
            <person name="Simon M.F."/>
            <person name="Bueno dos Reis Junior F."/>
            <person name="Poole P.S."/>
            <person name="Venter S.N."/>
            <person name="James E.K."/>
        </authorList>
    </citation>
    <scope>NUCLEOTIDE SEQUENCE [LARGE SCALE GENOMIC DNA]</scope>
    <source>
        <strain evidence="3 4">GIMN1.004</strain>
    </source>
</reference>
<evidence type="ECO:0000259" key="2">
    <source>
        <dbReference type="Pfam" id="PF01757"/>
    </source>
</evidence>
<dbReference type="GO" id="GO:0009103">
    <property type="term" value="P:lipopolysaccharide biosynthetic process"/>
    <property type="evidence" value="ECO:0007669"/>
    <property type="project" value="TreeGrafter"/>
</dbReference>
<keyword evidence="4" id="KW-1185">Reference proteome</keyword>
<keyword evidence="1" id="KW-0472">Membrane</keyword>
<feature type="transmembrane region" description="Helical" evidence="1">
    <location>
        <begin position="300"/>
        <end position="321"/>
    </location>
</feature>
<feature type="transmembrane region" description="Helical" evidence="1">
    <location>
        <begin position="172"/>
        <end position="194"/>
    </location>
</feature>
<feature type="transmembrane region" description="Helical" evidence="1">
    <location>
        <begin position="271"/>
        <end position="288"/>
    </location>
</feature>
<dbReference type="PANTHER" id="PTHR23028:SF53">
    <property type="entry name" value="ACYL_TRANSF_3 DOMAIN-CONTAINING PROTEIN"/>
    <property type="match status" value="1"/>
</dbReference>
<feature type="domain" description="Acyltransferase 3" evidence="2">
    <location>
        <begin position="1"/>
        <end position="368"/>
    </location>
</feature>
<keyword evidence="3" id="KW-0012">Acyltransferase</keyword>
<proteinExistence type="predicted"/>
<feature type="transmembrane region" description="Helical" evidence="1">
    <location>
        <begin position="354"/>
        <end position="374"/>
    </location>
</feature>
<feature type="transmembrane region" description="Helical" evidence="1">
    <location>
        <begin position="206"/>
        <end position="223"/>
    </location>
</feature>
<dbReference type="GO" id="GO:0016747">
    <property type="term" value="F:acyltransferase activity, transferring groups other than amino-acyl groups"/>
    <property type="evidence" value="ECO:0007669"/>
    <property type="project" value="InterPro"/>
</dbReference>
<sequence length="400" mass="44425">MRFVLAVYLMVFHTIHAYPQAGDLPLIWLTDLGGFSTSSFFILSGFILTHVYIERGAGLRGSTRDFLVKRLSEIYPIHFIGLLLFVLVLALSTRSFHSFFLPSLGREDRQIVQLGTGPAVLNWLLNISMLQVWYARYSSINPPSWSLSCLLFFYFCFPVLAPRLATMRHRAIALIAVWLLYLVPPVTVVLIGAYGSTAVGTVEHNPILRIPEFMSGILLYSLYSSGRLKWMLGTRWRKAVAAGFVLVSFALASYLTATGPLFFLYVVHNGALMPAELTLVVLCADAVVPRCAHRTVSRLGNAALSIFGIHGALFAVAIKALKLTAIHESIWRCASHFSACAASVKGLDPSMATYPLYLVLTVIVAVLFQERCFVPIRSAIRRALLKHDTRPAHRPWIANV</sequence>
<name>A0A2N7VLR0_9BURK</name>
<feature type="transmembrane region" description="Helical" evidence="1">
    <location>
        <begin position="33"/>
        <end position="53"/>
    </location>
</feature>
<organism evidence="3 4">
    <name type="scientific">Trinickia dabaoshanensis</name>
    <dbReference type="NCBI Taxonomy" id="564714"/>
    <lineage>
        <taxon>Bacteria</taxon>
        <taxon>Pseudomonadati</taxon>
        <taxon>Pseudomonadota</taxon>
        <taxon>Betaproteobacteria</taxon>
        <taxon>Burkholderiales</taxon>
        <taxon>Burkholderiaceae</taxon>
        <taxon>Trinickia</taxon>
    </lineage>
</organism>
<dbReference type="OrthoDB" id="8772324at2"/>
<keyword evidence="1" id="KW-1133">Transmembrane helix</keyword>
<dbReference type="GO" id="GO:0016020">
    <property type="term" value="C:membrane"/>
    <property type="evidence" value="ECO:0007669"/>
    <property type="project" value="TreeGrafter"/>
</dbReference>
<dbReference type="Proteomes" id="UP000235616">
    <property type="component" value="Unassembled WGS sequence"/>
</dbReference>